<evidence type="ECO:0000313" key="2">
    <source>
        <dbReference type="Proteomes" id="UP000240904"/>
    </source>
</evidence>
<dbReference type="AlphaFoldDB" id="A0A2T3MWN6"/>
<dbReference type="EMBL" id="PYMC01000009">
    <property type="protein sequence ID" value="PSW04308.1"/>
    <property type="molecule type" value="Genomic_DNA"/>
</dbReference>
<dbReference type="Proteomes" id="UP000240904">
    <property type="component" value="Unassembled WGS sequence"/>
</dbReference>
<organism evidence="1 2">
    <name type="scientific">Photobacterium lipolyticum</name>
    <dbReference type="NCBI Taxonomy" id="266810"/>
    <lineage>
        <taxon>Bacteria</taxon>
        <taxon>Pseudomonadati</taxon>
        <taxon>Pseudomonadota</taxon>
        <taxon>Gammaproteobacteria</taxon>
        <taxon>Vibrionales</taxon>
        <taxon>Vibrionaceae</taxon>
        <taxon>Photobacterium</taxon>
    </lineage>
</organism>
<reference evidence="1 2" key="1">
    <citation type="submission" date="2018-03" db="EMBL/GenBank/DDBJ databases">
        <title>Whole genome sequencing of Histamine producing bacteria.</title>
        <authorList>
            <person name="Butler K."/>
        </authorList>
    </citation>
    <scope>NUCLEOTIDE SEQUENCE [LARGE SCALE GENOMIC DNA]</scope>
    <source>
        <strain evidence="1 2">DSM 16190</strain>
    </source>
</reference>
<protein>
    <submittedName>
        <fullName evidence="1">Uncharacterized protein</fullName>
    </submittedName>
</protein>
<evidence type="ECO:0000313" key="1">
    <source>
        <dbReference type="EMBL" id="PSW04308.1"/>
    </source>
</evidence>
<proteinExistence type="predicted"/>
<accession>A0A2T3MWN6</accession>
<comment type="caution">
    <text evidence="1">The sequence shown here is derived from an EMBL/GenBank/DDBJ whole genome shotgun (WGS) entry which is preliminary data.</text>
</comment>
<name>A0A2T3MWN6_9GAMM</name>
<sequence>MHSSALQGDNNLENNRYAHLTVNQVSHRGEELAISSILPPHGVELVLIEHRPASNSVLMEAVGLSI</sequence>
<keyword evidence="2" id="KW-1185">Reference proteome</keyword>
<gene>
    <name evidence="1" type="ORF">C9I89_13335</name>
</gene>